<keyword evidence="3" id="KW-1185">Reference proteome</keyword>
<protein>
    <submittedName>
        <fullName evidence="2">Uncharacterized protein</fullName>
    </submittedName>
</protein>
<accession>A0A5C3MV74</accession>
<reference evidence="2 3" key="1">
    <citation type="journal article" date="2019" name="Nat. Ecol. Evol.">
        <title>Megaphylogeny resolves global patterns of mushroom evolution.</title>
        <authorList>
            <person name="Varga T."/>
            <person name="Krizsan K."/>
            <person name="Foldi C."/>
            <person name="Dima B."/>
            <person name="Sanchez-Garcia M."/>
            <person name="Sanchez-Ramirez S."/>
            <person name="Szollosi G.J."/>
            <person name="Szarkandi J.G."/>
            <person name="Papp V."/>
            <person name="Albert L."/>
            <person name="Andreopoulos W."/>
            <person name="Angelini C."/>
            <person name="Antonin V."/>
            <person name="Barry K.W."/>
            <person name="Bougher N.L."/>
            <person name="Buchanan P."/>
            <person name="Buyck B."/>
            <person name="Bense V."/>
            <person name="Catcheside P."/>
            <person name="Chovatia M."/>
            <person name="Cooper J."/>
            <person name="Damon W."/>
            <person name="Desjardin D."/>
            <person name="Finy P."/>
            <person name="Geml J."/>
            <person name="Haridas S."/>
            <person name="Hughes K."/>
            <person name="Justo A."/>
            <person name="Karasinski D."/>
            <person name="Kautmanova I."/>
            <person name="Kiss B."/>
            <person name="Kocsube S."/>
            <person name="Kotiranta H."/>
            <person name="LaButti K.M."/>
            <person name="Lechner B.E."/>
            <person name="Liimatainen K."/>
            <person name="Lipzen A."/>
            <person name="Lukacs Z."/>
            <person name="Mihaltcheva S."/>
            <person name="Morgado L.N."/>
            <person name="Niskanen T."/>
            <person name="Noordeloos M.E."/>
            <person name="Ohm R.A."/>
            <person name="Ortiz-Santana B."/>
            <person name="Ovrebo C."/>
            <person name="Racz N."/>
            <person name="Riley R."/>
            <person name="Savchenko A."/>
            <person name="Shiryaev A."/>
            <person name="Soop K."/>
            <person name="Spirin V."/>
            <person name="Szebenyi C."/>
            <person name="Tomsovsky M."/>
            <person name="Tulloss R.E."/>
            <person name="Uehling J."/>
            <person name="Grigoriev I.V."/>
            <person name="Vagvolgyi C."/>
            <person name="Papp T."/>
            <person name="Martin F.M."/>
            <person name="Miettinen O."/>
            <person name="Hibbett D.S."/>
            <person name="Nagy L.G."/>
        </authorList>
    </citation>
    <scope>NUCLEOTIDE SEQUENCE [LARGE SCALE GENOMIC DNA]</scope>
    <source>
        <strain evidence="2 3">OMC1185</strain>
    </source>
</reference>
<evidence type="ECO:0000313" key="3">
    <source>
        <dbReference type="Proteomes" id="UP000305948"/>
    </source>
</evidence>
<feature type="region of interest" description="Disordered" evidence="1">
    <location>
        <begin position="132"/>
        <end position="154"/>
    </location>
</feature>
<proteinExistence type="predicted"/>
<name>A0A5C3MV74_9AGAM</name>
<feature type="compositionally biased region" description="Polar residues" evidence="1">
    <location>
        <begin position="141"/>
        <end position="154"/>
    </location>
</feature>
<gene>
    <name evidence="2" type="ORF">OE88DRAFT_493894</name>
</gene>
<sequence length="154" mass="16892">MRYIREGCTETWFPKRQMFRIPCEHDGGLGLGLLSNIALSETSNQKAPLEWLAAPTGPPSPCKYIVLRRAICHLGLVSVCKARSLFRSAEPHVKVAFGSSGPHFHPRYRGGAILTKDRFAYSRIGAPTYNPVNDLRAAGPTSDTPGNIQNRAGM</sequence>
<evidence type="ECO:0000313" key="2">
    <source>
        <dbReference type="EMBL" id="TFK48712.1"/>
    </source>
</evidence>
<evidence type="ECO:0000256" key="1">
    <source>
        <dbReference type="SAM" id="MobiDB-lite"/>
    </source>
</evidence>
<organism evidence="2 3">
    <name type="scientific">Heliocybe sulcata</name>
    <dbReference type="NCBI Taxonomy" id="5364"/>
    <lineage>
        <taxon>Eukaryota</taxon>
        <taxon>Fungi</taxon>
        <taxon>Dikarya</taxon>
        <taxon>Basidiomycota</taxon>
        <taxon>Agaricomycotina</taxon>
        <taxon>Agaricomycetes</taxon>
        <taxon>Gloeophyllales</taxon>
        <taxon>Gloeophyllaceae</taxon>
        <taxon>Heliocybe</taxon>
    </lineage>
</organism>
<dbReference type="AlphaFoldDB" id="A0A5C3MV74"/>
<dbReference type="Proteomes" id="UP000305948">
    <property type="component" value="Unassembled WGS sequence"/>
</dbReference>
<dbReference type="EMBL" id="ML213518">
    <property type="protein sequence ID" value="TFK48712.1"/>
    <property type="molecule type" value="Genomic_DNA"/>
</dbReference>